<comment type="similarity">
    <text evidence="2">Belongs to the alpha-IPM synthase/homocitrate synthase family.</text>
</comment>
<dbReference type="InterPro" id="IPR013785">
    <property type="entry name" value="Aldolase_TIM"/>
</dbReference>
<dbReference type="Gene3D" id="3.20.20.70">
    <property type="entry name" value="Aldolase class I"/>
    <property type="match status" value="1"/>
</dbReference>
<dbReference type="PANTHER" id="PTHR42880">
    <property type="entry name" value="HOMOCITRATE SYNTHASE"/>
    <property type="match status" value="1"/>
</dbReference>
<dbReference type="EMBL" id="LK996017">
    <property type="protein sequence ID" value="CDX04511.1"/>
    <property type="molecule type" value="Genomic_DNA"/>
</dbReference>
<dbReference type="PANTHER" id="PTHR42880:SF1">
    <property type="entry name" value="ISOPROPYLMALATE_HOMOCITRATE_CITRAMALATE SYNTHASE FAMILY PROTEIN"/>
    <property type="match status" value="1"/>
</dbReference>
<reference evidence="4" key="1">
    <citation type="submission" date="2014-07" db="EMBL/GenBank/DDBJ databases">
        <authorList>
            <person name="Hornung V.Bastian."/>
        </authorList>
    </citation>
    <scope>NUCLEOTIDE SEQUENCE</scope>
    <source>
        <strain evidence="4">PCE-S</strain>
    </source>
</reference>
<evidence type="ECO:0000259" key="3">
    <source>
        <dbReference type="PROSITE" id="PS50991"/>
    </source>
</evidence>
<dbReference type="InterPro" id="IPR054691">
    <property type="entry name" value="LeuA/HCS_post-cat"/>
</dbReference>
<dbReference type="RefSeq" id="WP_005813549.1">
    <property type="nucleotide sequence ID" value="NZ_CABKQQ010000049.1"/>
</dbReference>
<dbReference type="InterPro" id="IPR002034">
    <property type="entry name" value="AIPM/Hcit_synth_CS"/>
</dbReference>
<dbReference type="CDD" id="cd07939">
    <property type="entry name" value="DRE_TIM_NifV"/>
    <property type="match status" value="1"/>
</dbReference>
<dbReference type="PATRIC" id="fig|49338.4.peg.4973"/>
<dbReference type="PROSITE" id="PS00816">
    <property type="entry name" value="AIPM_HOMOCIT_SYNTH_2"/>
    <property type="match status" value="1"/>
</dbReference>
<dbReference type="InterPro" id="IPR013477">
    <property type="entry name" value="NifV/FrbC"/>
</dbReference>
<proteinExistence type="inferred from homology"/>
<dbReference type="GO" id="GO:0003852">
    <property type="term" value="F:2-isopropylmalate synthase activity"/>
    <property type="evidence" value="ECO:0007669"/>
    <property type="project" value="UniProtKB-EC"/>
</dbReference>
<feature type="domain" description="Pyruvate carboxyltransferase" evidence="3">
    <location>
        <begin position="5"/>
        <end position="256"/>
    </location>
</feature>
<evidence type="ECO:0000313" key="4">
    <source>
        <dbReference type="EMBL" id="CDX04511.1"/>
    </source>
</evidence>
<evidence type="ECO:0000256" key="2">
    <source>
        <dbReference type="RuleBase" id="RU003523"/>
    </source>
</evidence>
<dbReference type="Gene3D" id="1.10.238.260">
    <property type="match status" value="1"/>
</dbReference>
<dbReference type="EC" id="2.3.3.13" evidence="4"/>
<dbReference type="SUPFAM" id="SSF51569">
    <property type="entry name" value="Aldolase"/>
    <property type="match status" value="1"/>
</dbReference>
<sequence length="377" mass="41830">MKDSVWLCDTTLRDGEQTPGVAFRFKEKARIATCLAEAGIDEIEIGVPSVGADEMEIIKGLVDLRLPVRLATWNRTSKEDLEASFRTGVGAVSICIPVSDQHIERKLRKSRTWAMDSMGEAVELAKKEGKYVCVGFEDASRADVDFMIKMAKVAEGLRADRIRLADTLGILDPLELARRFAPLPQRTALPLEFHAHNDLGMATANALTALRIGFKAVSVTVGGLGERAGNAPLEEISVAIHHILQRPTAFDIQKVNDISLLVSDITQREVPRSKPVVGSDVFTHTSAVHLDGIRKDVENYQPFPPESISRKHSMVFGKYSGIKELVRLLEEERVPYTQEQLTELLIRVRLHSSIKKIPLQAEDVLSLVRSLNQLRNA</sequence>
<accession>A0A098B9H0</accession>
<dbReference type="InterPro" id="IPR000891">
    <property type="entry name" value="PYR_CT"/>
</dbReference>
<organism evidence="4">
    <name type="scientific">Desulfitobacterium hafniense</name>
    <name type="common">Desulfitobacterium frappieri</name>
    <dbReference type="NCBI Taxonomy" id="49338"/>
    <lineage>
        <taxon>Bacteria</taxon>
        <taxon>Bacillati</taxon>
        <taxon>Bacillota</taxon>
        <taxon>Clostridia</taxon>
        <taxon>Eubacteriales</taxon>
        <taxon>Desulfitobacteriaceae</taxon>
        <taxon>Desulfitobacterium</taxon>
    </lineage>
</organism>
<dbReference type="GO" id="GO:0019752">
    <property type="term" value="P:carboxylic acid metabolic process"/>
    <property type="evidence" value="ECO:0007669"/>
    <property type="project" value="InterPro"/>
</dbReference>
<keyword evidence="4" id="KW-0012">Acyltransferase</keyword>
<dbReference type="PROSITE" id="PS00815">
    <property type="entry name" value="AIPM_HOMOCIT_SYNTH_1"/>
    <property type="match status" value="1"/>
</dbReference>
<dbReference type="Pfam" id="PF00682">
    <property type="entry name" value="HMGL-like"/>
    <property type="match status" value="1"/>
</dbReference>
<dbReference type="Pfam" id="PF22617">
    <property type="entry name" value="HCS_D2"/>
    <property type="match status" value="1"/>
</dbReference>
<dbReference type="AlphaFoldDB" id="A0A098B9H0"/>
<protein>
    <submittedName>
        <fullName evidence="4">2-isopropylmalate synthase 2</fullName>
        <ecNumber evidence="4">2.3.3.13</ecNumber>
    </submittedName>
</protein>
<keyword evidence="1 2" id="KW-0808">Transferase</keyword>
<dbReference type="PROSITE" id="PS50991">
    <property type="entry name" value="PYR_CT"/>
    <property type="match status" value="1"/>
</dbReference>
<gene>
    <name evidence="4" type="ORF">DPCES_4625</name>
</gene>
<name>A0A098B9H0_DESHA</name>
<evidence type="ECO:0000256" key="1">
    <source>
        <dbReference type="ARBA" id="ARBA00022679"/>
    </source>
</evidence>